<dbReference type="Proteomes" id="UP001362311">
    <property type="component" value="Unassembled WGS sequence"/>
</dbReference>
<evidence type="ECO:0000313" key="2">
    <source>
        <dbReference type="Proteomes" id="UP001362311"/>
    </source>
</evidence>
<comment type="caution">
    <text evidence="1">The sequence shown here is derived from an EMBL/GenBank/DDBJ whole genome shotgun (WGS) entry which is preliminary data.</text>
</comment>
<gene>
    <name evidence="1" type="ORF">WIX40_23230</name>
</gene>
<reference evidence="1 2" key="1">
    <citation type="submission" date="2024-03" db="EMBL/GenBank/DDBJ databases">
        <title>Reference genomes for the five species model microbial community.</title>
        <authorList>
            <person name="Padfield D."/>
        </authorList>
    </citation>
    <scope>NUCLEOTIDE SEQUENCE [LARGE SCALE GENOMIC DNA]</scope>
    <source>
        <strain evidence="1 2">AB1</strain>
    </source>
</reference>
<accession>A0ABD5K366</accession>
<dbReference type="AlphaFoldDB" id="A0ABD5K366"/>
<sequence length="218" mass="23637">MLGHDPIARDLIASALGKTIDAAVREHIAGLTQEAPLTARIGQMLESELNGKDILGNHIRIMTQDIPDRGQGALEKDIGADLYVGIEVVGDGGRRESKGFLVQAKLQRNLNRAEGELRDACAKLLGITDASYVFVYGTGGVRVLNAKTVLEDTQMRVRDMSARRVTTLFKRTLECTEGDFGLGLPRAKGFAQARGALADKLKALRVERAIEVKIETNA</sequence>
<dbReference type="EMBL" id="JBBHKQ010000003">
    <property type="protein sequence ID" value="MEJ5902994.1"/>
    <property type="molecule type" value="Genomic_DNA"/>
</dbReference>
<proteinExistence type="predicted"/>
<name>A0ABD5K366_9HYPH</name>
<protein>
    <recommendedName>
        <fullName evidence="3">Restriction endonuclease type IV Mrr domain-containing protein</fullName>
    </recommendedName>
</protein>
<organism evidence="1 2">
    <name type="scientific">Ochrobactrum teleogrylli</name>
    <dbReference type="NCBI Taxonomy" id="2479765"/>
    <lineage>
        <taxon>Bacteria</taxon>
        <taxon>Pseudomonadati</taxon>
        <taxon>Pseudomonadota</taxon>
        <taxon>Alphaproteobacteria</taxon>
        <taxon>Hyphomicrobiales</taxon>
        <taxon>Brucellaceae</taxon>
        <taxon>Brucella/Ochrobactrum group</taxon>
        <taxon>Ochrobactrum</taxon>
    </lineage>
</organism>
<evidence type="ECO:0000313" key="1">
    <source>
        <dbReference type="EMBL" id="MEJ5902994.1"/>
    </source>
</evidence>
<evidence type="ECO:0008006" key="3">
    <source>
        <dbReference type="Google" id="ProtNLM"/>
    </source>
</evidence>
<dbReference type="RefSeq" id="WP_339442508.1">
    <property type="nucleotide sequence ID" value="NZ_JBBHKQ010000003.1"/>
</dbReference>